<reference evidence="6" key="1">
    <citation type="submission" date="2023-08" db="EMBL/GenBank/DDBJ databases">
        <title>Draft sequence of the Babesia gibsoni genome.</title>
        <authorList>
            <person name="Yamagishi J.Y."/>
            <person name="Xuan X.X."/>
        </authorList>
    </citation>
    <scope>NUCLEOTIDE SEQUENCE</scope>
    <source>
        <strain evidence="6">Azabu</strain>
    </source>
</reference>
<evidence type="ECO:0000313" key="7">
    <source>
        <dbReference type="Proteomes" id="UP001230268"/>
    </source>
</evidence>
<dbReference type="EMBL" id="JAVEPI010000002">
    <property type="protein sequence ID" value="KAK1443279.1"/>
    <property type="molecule type" value="Genomic_DNA"/>
</dbReference>
<dbReference type="PANTHER" id="PTHR12780">
    <property type="entry name" value="RNA POLYMERASE III DNA DIRECTED , 39KD SUBUNIT-RELATED"/>
    <property type="match status" value="1"/>
</dbReference>
<evidence type="ECO:0000256" key="5">
    <source>
        <dbReference type="ARBA" id="ARBA00023242"/>
    </source>
</evidence>
<dbReference type="InterPro" id="IPR036390">
    <property type="entry name" value="WH_DNA-bd_sf"/>
</dbReference>
<keyword evidence="4" id="KW-0804">Transcription</keyword>
<dbReference type="SUPFAM" id="SSF46785">
    <property type="entry name" value="Winged helix' DNA-binding domain"/>
    <property type="match status" value="1"/>
</dbReference>
<dbReference type="InterPro" id="IPR007832">
    <property type="entry name" value="RNA_pol_Rpc34"/>
</dbReference>
<dbReference type="GO" id="GO:0005737">
    <property type="term" value="C:cytoplasm"/>
    <property type="evidence" value="ECO:0007669"/>
    <property type="project" value="UniProtKB-ARBA"/>
</dbReference>
<proteinExistence type="inferred from homology"/>
<comment type="caution">
    <text evidence="6">The sequence shown here is derived from an EMBL/GenBank/DDBJ whole genome shotgun (WGS) entry which is preliminary data.</text>
</comment>
<dbReference type="InterPro" id="IPR036388">
    <property type="entry name" value="WH-like_DNA-bd_sf"/>
</dbReference>
<dbReference type="Gene3D" id="1.10.10.10">
    <property type="entry name" value="Winged helix-like DNA-binding domain superfamily/Winged helix DNA-binding domain"/>
    <property type="match status" value="1"/>
</dbReference>
<dbReference type="AlphaFoldDB" id="A0AAD8LJB2"/>
<dbReference type="GO" id="GO:0006383">
    <property type="term" value="P:transcription by RNA polymerase III"/>
    <property type="evidence" value="ECO:0007669"/>
    <property type="project" value="InterPro"/>
</dbReference>
<protein>
    <submittedName>
        <fullName evidence="6">RNA polymerase Rpc34 like protein</fullName>
    </submittedName>
</protein>
<comment type="similarity">
    <text evidence="2">Belongs to the eukaryotic RPC34/RPC39 RNA polymerase subunit family.</text>
</comment>
<evidence type="ECO:0000256" key="3">
    <source>
        <dbReference type="ARBA" id="ARBA00022478"/>
    </source>
</evidence>
<evidence type="ECO:0000256" key="2">
    <source>
        <dbReference type="ARBA" id="ARBA00011038"/>
    </source>
</evidence>
<accession>A0AAD8LJB2</accession>
<evidence type="ECO:0000256" key="1">
    <source>
        <dbReference type="ARBA" id="ARBA00004123"/>
    </source>
</evidence>
<dbReference type="GO" id="GO:0005654">
    <property type="term" value="C:nucleoplasm"/>
    <property type="evidence" value="ECO:0007669"/>
    <property type="project" value="UniProtKB-ARBA"/>
</dbReference>
<gene>
    <name evidence="6" type="ORF">BgAZ_201550</name>
</gene>
<comment type="subcellular location">
    <subcellularLocation>
        <location evidence="1">Nucleus</location>
    </subcellularLocation>
</comment>
<sequence>MTLSRDEAELVYKLCVENNGIFTEDIFSRHIAKFRHSIQHGLVSNSVDFLNFLKLLQGSRQYSFHQDQDGKKYVKLRDKMSQEQVSRLQDAEYAVYCAIETAGNRGIWTADIKKICEITGNQLTRSLKILLEQHGLVKQVTNVHQKSRKLYMLFNVKPARELTGGSFYLNGEFNEMLVEHIQELVGSFLAKYQGSPLSKITEFLKSSENISGEVLEEDVLSIIQTLMLEDKVYSAPTPLGDTIYIWSGSSNVTFAQKAFGTPCFRCEIAHSCHLGENHEICPVKCNYLKHWLG</sequence>
<keyword evidence="7" id="KW-1185">Reference proteome</keyword>
<dbReference type="InterPro" id="IPR016049">
    <property type="entry name" value="RNA_pol_Rpc34-like"/>
</dbReference>
<keyword evidence="5" id="KW-0539">Nucleus</keyword>
<evidence type="ECO:0000256" key="4">
    <source>
        <dbReference type="ARBA" id="ARBA00023163"/>
    </source>
</evidence>
<dbReference type="Pfam" id="PF05158">
    <property type="entry name" value="RNA_pol_Rpc34"/>
    <property type="match status" value="1"/>
</dbReference>
<dbReference type="GO" id="GO:0005666">
    <property type="term" value="C:RNA polymerase III complex"/>
    <property type="evidence" value="ECO:0007669"/>
    <property type="project" value="InterPro"/>
</dbReference>
<keyword evidence="3" id="KW-0240">DNA-directed RNA polymerase</keyword>
<name>A0AAD8LJB2_BABGI</name>
<organism evidence="6 7">
    <name type="scientific">Babesia gibsoni</name>
    <dbReference type="NCBI Taxonomy" id="33632"/>
    <lineage>
        <taxon>Eukaryota</taxon>
        <taxon>Sar</taxon>
        <taxon>Alveolata</taxon>
        <taxon>Apicomplexa</taxon>
        <taxon>Aconoidasida</taxon>
        <taxon>Piroplasmida</taxon>
        <taxon>Babesiidae</taxon>
        <taxon>Babesia</taxon>
    </lineage>
</organism>
<evidence type="ECO:0000313" key="6">
    <source>
        <dbReference type="EMBL" id="KAK1443279.1"/>
    </source>
</evidence>
<dbReference type="FunFam" id="1.10.10.10:FF:000116">
    <property type="entry name" value="DNA-directed RNA polymerase III subunit RPC6"/>
    <property type="match status" value="1"/>
</dbReference>
<dbReference type="Proteomes" id="UP001230268">
    <property type="component" value="Unassembled WGS sequence"/>
</dbReference>